<evidence type="ECO:0000313" key="1">
    <source>
        <dbReference type="EMBL" id="TWU44486.1"/>
    </source>
</evidence>
<organism evidence="1 2">
    <name type="scientific">Rubripirellula reticaptiva</name>
    <dbReference type="NCBI Taxonomy" id="2528013"/>
    <lineage>
        <taxon>Bacteria</taxon>
        <taxon>Pseudomonadati</taxon>
        <taxon>Planctomycetota</taxon>
        <taxon>Planctomycetia</taxon>
        <taxon>Pirellulales</taxon>
        <taxon>Pirellulaceae</taxon>
        <taxon>Rubripirellula</taxon>
    </lineage>
</organism>
<sequence length="119" mass="13526">MHLLALDPHFDFSTTNTDALLQLDDSERLVFWLGGGFPETNHGFERALFFDFDYSQLVDRDSDGFPEYVSRFEDRLYQFDSTSQRVSCDFSDYALTVTIDPAGITHTTAPGANQNKAEQ</sequence>
<reference evidence="1 2" key="1">
    <citation type="submission" date="2019-02" db="EMBL/GenBank/DDBJ databases">
        <title>Deep-cultivation of Planctomycetes and their phenomic and genomic characterization uncovers novel biology.</title>
        <authorList>
            <person name="Wiegand S."/>
            <person name="Jogler M."/>
            <person name="Boedeker C."/>
            <person name="Pinto D."/>
            <person name="Vollmers J."/>
            <person name="Rivas-Marin E."/>
            <person name="Kohn T."/>
            <person name="Peeters S.H."/>
            <person name="Heuer A."/>
            <person name="Rast P."/>
            <person name="Oberbeckmann S."/>
            <person name="Bunk B."/>
            <person name="Jeske O."/>
            <person name="Meyerdierks A."/>
            <person name="Storesund J.E."/>
            <person name="Kallscheuer N."/>
            <person name="Luecker S."/>
            <person name="Lage O.M."/>
            <person name="Pohl T."/>
            <person name="Merkel B.J."/>
            <person name="Hornburger P."/>
            <person name="Mueller R.-W."/>
            <person name="Bruemmer F."/>
            <person name="Labrenz M."/>
            <person name="Spormann A.M."/>
            <person name="Op Den Camp H."/>
            <person name="Overmann J."/>
            <person name="Amann R."/>
            <person name="Jetten M.S.M."/>
            <person name="Mascher T."/>
            <person name="Medema M.H."/>
            <person name="Devos D.P."/>
            <person name="Kaster A.-K."/>
            <person name="Ovreas L."/>
            <person name="Rohde M."/>
            <person name="Galperin M.Y."/>
            <person name="Jogler C."/>
        </authorList>
    </citation>
    <scope>NUCLEOTIDE SEQUENCE [LARGE SCALE GENOMIC DNA]</scope>
    <source>
        <strain evidence="1 2">Poly59</strain>
    </source>
</reference>
<dbReference type="AlphaFoldDB" id="A0A5C6EAH3"/>
<name>A0A5C6EAH3_9BACT</name>
<keyword evidence="2" id="KW-1185">Reference proteome</keyword>
<gene>
    <name evidence="1" type="ORF">Poly59_61400</name>
</gene>
<dbReference type="EMBL" id="SJPX01000009">
    <property type="protein sequence ID" value="TWU44486.1"/>
    <property type="molecule type" value="Genomic_DNA"/>
</dbReference>
<accession>A0A5C6EAH3</accession>
<proteinExistence type="predicted"/>
<evidence type="ECO:0000313" key="2">
    <source>
        <dbReference type="Proteomes" id="UP000317977"/>
    </source>
</evidence>
<dbReference type="Proteomes" id="UP000317977">
    <property type="component" value="Unassembled WGS sequence"/>
</dbReference>
<protein>
    <submittedName>
        <fullName evidence="1">Uncharacterized protein</fullName>
    </submittedName>
</protein>
<comment type="caution">
    <text evidence="1">The sequence shown here is derived from an EMBL/GenBank/DDBJ whole genome shotgun (WGS) entry which is preliminary data.</text>
</comment>